<evidence type="ECO:0000313" key="4">
    <source>
        <dbReference type="EMBL" id="QTV05238.1"/>
    </source>
</evidence>
<reference evidence="4 5" key="1">
    <citation type="journal article" date="2021" name="Int. J. Syst. Evol. Microbiol.">
        <title>Faecalibacter bovis sp. nov., isolated from cow faeces.</title>
        <authorList>
            <person name="Li F."/>
            <person name="Zhao W."/>
            <person name="Hong Q."/>
            <person name="Shao Q."/>
            <person name="Song J."/>
            <person name="Yang S."/>
        </authorList>
    </citation>
    <scope>NUCLEOTIDE SEQUENCE [LARGE SCALE GENOMIC DNA]</scope>
    <source>
        <strain evidence="4 5">ZY171143</strain>
    </source>
</reference>
<dbReference type="Proteomes" id="UP000672011">
    <property type="component" value="Chromosome"/>
</dbReference>
<gene>
    <name evidence="4" type="ORF">J9309_10695</name>
</gene>
<keyword evidence="5" id="KW-1185">Reference proteome</keyword>
<evidence type="ECO:0000256" key="1">
    <source>
        <dbReference type="ARBA" id="ARBA00022729"/>
    </source>
</evidence>
<evidence type="ECO:0000259" key="3">
    <source>
        <dbReference type="Pfam" id="PF18962"/>
    </source>
</evidence>
<dbReference type="InterPro" id="IPR026444">
    <property type="entry name" value="Secre_tail"/>
</dbReference>
<dbReference type="NCBIfam" id="TIGR04183">
    <property type="entry name" value="Por_Secre_tail"/>
    <property type="match status" value="1"/>
</dbReference>
<evidence type="ECO:0000256" key="2">
    <source>
        <dbReference type="SAM" id="SignalP"/>
    </source>
</evidence>
<reference evidence="5" key="2">
    <citation type="submission" date="2021-04" db="EMBL/GenBank/DDBJ databases">
        <title>Taxonomy of Flavobacteriaceae bacterium ZY171143.</title>
        <authorList>
            <person name="Li F."/>
        </authorList>
    </citation>
    <scope>NUCLEOTIDE SEQUENCE [LARGE SCALE GENOMIC DNA]</scope>
    <source>
        <strain evidence="5">ZY171143</strain>
    </source>
</reference>
<proteinExistence type="predicted"/>
<keyword evidence="1 2" id="KW-0732">Signal</keyword>
<sequence>MKKFYSLVAVAALSLSVNAQQETYNYVLADQGFANAQDINTGNILAGFITYEAKKNGSSNGPKYYDTGSNLRLYSNNADGNGNSYAIKTVGEARIHSVLIKTDTFADYAPNTAIITVDGVVVPTFIEDGVYVIEFDTPAQNVTIKNGQTGSSAQIRIQEVEVVFSRTLSVADYAEAAKAIKNTVWTNTAVFSTKGNASVEVYNVNGQLVKSFEVNGNKNVNVSDLAAGVYVVKSTENGKTVTTKVVKK</sequence>
<organism evidence="4 5">
    <name type="scientific">Faecalibacter bovis</name>
    <dbReference type="NCBI Taxonomy" id="2898187"/>
    <lineage>
        <taxon>Bacteria</taxon>
        <taxon>Pseudomonadati</taxon>
        <taxon>Bacteroidota</taxon>
        <taxon>Flavobacteriia</taxon>
        <taxon>Flavobacteriales</taxon>
        <taxon>Weeksellaceae</taxon>
        <taxon>Faecalibacter</taxon>
    </lineage>
</organism>
<dbReference type="RefSeq" id="WP_230475867.1">
    <property type="nucleotide sequence ID" value="NZ_CP072842.1"/>
</dbReference>
<feature type="signal peptide" evidence="2">
    <location>
        <begin position="1"/>
        <end position="19"/>
    </location>
</feature>
<dbReference type="EMBL" id="CP072842">
    <property type="protein sequence ID" value="QTV05238.1"/>
    <property type="molecule type" value="Genomic_DNA"/>
</dbReference>
<protein>
    <submittedName>
        <fullName evidence="4">T9SS type A sorting domain-containing protein</fullName>
    </submittedName>
</protein>
<evidence type="ECO:0000313" key="5">
    <source>
        <dbReference type="Proteomes" id="UP000672011"/>
    </source>
</evidence>
<feature type="chain" id="PRO_5046286927" evidence="2">
    <location>
        <begin position="20"/>
        <end position="248"/>
    </location>
</feature>
<accession>A0ABX7XBF0</accession>
<name>A0ABX7XBF0_9FLAO</name>
<feature type="domain" description="Secretion system C-terminal sorting" evidence="3">
    <location>
        <begin position="193"/>
        <end position="246"/>
    </location>
</feature>
<dbReference type="Pfam" id="PF18962">
    <property type="entry name" value="Por_Secre_tail"/>
    <property type="match status" value="1"/>
</dbReference>